<protein>
    <submittedName>
        <fullName evidence="1">Uncharacterized protein</fullName>
    </submittedName>
</protein>
<sequence length="49" mass="6012">MKSTRMKKRIKGKFMLHHLLFHHFLKTTEFLKQEKSRLKDTRISILLSE</sequence>
<reference evidence="1 2" key="1">
    <citation type="submission" date="2008-12" db="EMBL/GenBank/DDBJ databases">
        <title>Annotation of Bacteroides fragilis strain 3_1_12.</title>
        <authorList>
            <consortium name="The Broad Institute Genome Sequencing Platform"/>
            <person name="Ward D."/>
            <person name="Young S.K."/>
            <person name="Kodira C.D."/>
            <person name="Zeng Q."/>
            <person name="Koehrsen M."/>
            <person name="Alvarado L."/>
            <person name="Berlin A."/>
            <person name="Borenstein D."/>
            <person name="Chen Z."/>
            <person name="Engels R."/>
            <person name="Freedman E."/>
            <person name="Gellesch M."/>
            <person name="Goldberg J."/>
            <person name="Griggs A."/>
            <person name="Gujja S."/>
            <person name="Heiman D."/>
            <person name="Hepburn T."/>
            <person name="Howarth C."/>
            <person name="Jen D."/>
            <person name="Larson L."/>
            <person name="Lewis B."/>
            <person name="Mehta T."/>
            <person name="Park D."/>
            <person name="Pearson M."/>
            <person name="Roberts A."/>
            <person name="Saif S."/>
            <person name="Shea T."/>
            <person name="Shenoy N."/>
            <person name="Sisk P."/>
            <person name="Stolte C."/>
            <person name="Sykes S."/>
            <person name="Walk T."/>
            <person name="White J."/>
            <person name="Yandava C."/>
            <person name="Allen-Vercoe E."/>
            <person name="Strauss J."/>
            <person name="Ambrose C."/>
            <person name="Lander E."/>
            <person name="Nusbaum C."/>
            <person name="Galagan J."/>
            <person name="Birren B."/>
        </authorList>
    </citation>
    <scope>NUCLEOTIDE SEQUENCE [LARGE SCALE GENOMIC DNA]</scope>
    <source>
        <strain evidence="1 2">3_1_12</strain>
    </source>
</reference>
<dbReference type="Proteomes" id="UP000005101">
    <property type="component" value="Unassembled WGS sequence"/>
</dbReference>
<evidence type="ECO:0000313" key="2">
    <source>
        <dbReference type="Proteomes" id="UP000005101"/>
    </source>
</evidence>
<proteinExistence type="predicted"/>
<organism evidence="1 2">
    <name type="scientific">Bacteroides fragilis 3_1_12</name>
    <dbReference type="NCBI Taxonomy" id="457424"/>
    <lineage>
        <taxon>Bacteria</taxon>
        <taxon>Pseudomonadati</taxon>
        <taxon>Bacteroidota</taxon>
        <taxon>Bacteroidia</taxon>
        <taxon>Bacteroidales</taxon>
        <taxon>Bacteroidaceae</taxon>
        <taxon>Bacteroides</taxon>
    </lineage>
</organism>
<name>A0ABN0BKL0_BACFG</name>
<dbReference type="EMBL" id="EQ973213">
    <property type="protein sequence ID" value="EFR53446.1"/>
    <property type="molecule type" value="Genomic_DNA"/>
</dbReference>
<gene>
    <name evidence="1" type="ORF">BFAG_02141</name>
</gene>
<accession>A0ABN0BKL0</accession>
<evidence type="ECO:0000313" key="1">
    <source>
        <dbReference type="EMBL" id="EFR53446.1"/>
    </source>
</evidence>
<keyword evidence="2" id="KW-1185">Reference proteome</keyword>